<dbReference type="Pfam" id="PF13585">
    <property type="entry name" value="CHU_C"/>
    <property type="match status" value="1"/>
</dbReference>
<dbReference type="Proteomes" id="UP000837803">
    <property type="component" value="Unassembled WGS sequence"/>
</dbReference>
<organism evidence="1 2">
    <name type="scientific">Neolewinella maritima</name>
    <dbReference type="NCBI Taxonomy" id="1383882"/>
    <lineage>
        <taxon>Bacteria</taxon>
        <taxon>Pseudomonadati</taxon>
        <taxon>Bacteroidota</taxon>
        <taxon>Saprospiria</taxon>
        <taxon>Saprospirales</taxon>
        <taxon>Lewinellaceae</taxon>
        <taxon>Neolewinella</taxon>
    </lineage>
</organism>
<dbReference type="NCBIfam" id="TIGR04131">
    <property type="entry name" value="Bac_Flav_CTERM"/>
    <property type="match status" value="1"/>
</dbReference>
<protein>
    <recommendedName>
        <fullName evidence="3">T9SS type B sorting domain-containing protein</fullName>
    </recommendedName>
</protein>
<sequence length="981" mass="105712">MLHRRTFVRWAVCFLSLIYTPASVSHQLLRFCVSFCLIILLPSLAAAQEICDNGLDDDADGLIDLNDTADCSCALPATTTSLLPNPSLEEFASDQAGCTSRQPGGLPDAVNQANCLVGWQRVSLGTTDSWNAFTLSNAGPAFPSALPQPLPSGTGVAGFWVGVRDSPRLRYRNGDGSFAANYREYLAACFENGETLRRGENYRLTFSLGFMEPQTLESNSSSTPIALSSPNPIELAIYGVRECGQLNFGEHYGCPEESEAAGYELITTVEVVGSPGSWSPTTVDFIPRGEYAGFAIGGSCRDDIRQPNGRGYRNYYFIDDLILNVAEAFDPPVAGPVSVAGQTICAPEITLRGRTQPAATYQWYHDGVALQDATEPVLVIKPSTTIDGAYAMRVTTPAGCAVTEPVRIQRPILYDQIADSVALCRRGQDVTIFAPQTTGATYSWSTGSTGPFFTTSEPGTYSVTVSTACLQRVEDFVVTDTETLSYRFTISPERPCIGDTVTVRLESDWYIPAAAYRMPDNSFYYVDHSTPPVQLVAGQTDRLQAFVLTTCGLQFEEIEIPELTPFLAEADLLDLNCHGPKGRISLTVPADEVSYTWTDPQGVTLAGNGPGVTALTSGTYTVALDGPDHCPTTLDYTLTDNDNFNLSVSATDVSCGNDATALALPTGGTPPYRVDWRKSVDESPLGASQPVARDLDRGGWHAMVTDSNGCQTATDFIVKGPERLRVTATADYAACHSDTAGTATVQVRGGTAPYRYATTTDMRQRDSAHLTGLTAGVHQVVVEDALGCTSYPYPVQVRLPATFALDAGPDREIAWGETVVLDATVDGVDHSAGEVRWTPDADLHFPDTPLSELRVAATPSETTTYAVTFTSAENCSRTDSVTVAVDRESRLYAPTAFSPNGDNTNDQFTLYTNSVVVAVQQLHIYDRWGNMVWEKPSEGAAQWDGTFGGQPVNLGVYVYQGKILLRDGSIDTVQGSVLLTR</sequence>
<dbReference type="Gene3D" id="2.60.40.10">
    <property type="entry name" value="Immunoglobulins"/>
    <property type="match status" value="1"/>
</dbReference>
<evidence type="ECO:0000313" key="2">
    <source>
        <dbReference type="Proteomes" id="UP000837803"/>
    </source>
</evidence>
<gene>
    <name evidence="1" type="ORF">LEM8419_00952</name>
</gene>
<evidence type="ECO:0008006" key="3">
    <source>
        <dbReference type="Google" id="ProtNLM"/>
    </source>
</evidence>
<accession>A0ABN8F5Z4</accession>
<name>A0ABN8F5Z4_9BACT</name>
<keyword evidence="2" id="KW-1185">Reference proteome</keyword>
<evidence type="ECO:0000313" key="1">
    <source>
        <dbReference type="EMBL" id="CAH0999652.1"/>
    </source>
</evidence>
<dbReference type="InterPro" id="IPR026341">
    <property type="entry name" value="T9SS_type_B"/>
</dbReference>
<dbReference type="EMBL" id="CAKLPZ010000001">
    <property type="protein sequence ID" value="CAH0999652.1"/>
    <property type="molecule type" value="Genomic_DNA"/>
</dbReference>
<reference evidence="1" key="1">
    <citation type="submission" date="2021-12" db="EMBL/GenBank/DDBJ databases">
        <authorList>
            <person name="Rodrigo-Torres L."/>
            <person name="Arahal R. D."/>
            <person name="Lucena T."/>
        </authorList>
    </citation>
    <scope>NUCLEOTIDE SEQUENCE</scope>
    <source>
        <strain evidence="1">CECT 8419</strain>
    </source>
</reference>
<proteinExistence type="predicted"/>
<comment type="caution">
    <text evidence="1">The sequence shown here is derived from an EMBL/GenBank/DDBJ whole genome shotgun (WGS) entry which is preliminary data.</text>
</comment>
<dbReference type="InterPro" id="IPR013783">
    <property type="entry name" value="Ig-like_fold"/>
</dbReference>